<dbReference type="PANTHER" id="PTHR39444:SF3">
    <property type="entry name" value="SITE-SPECIFIC DNA-METHYLTRANSFERASE (ADENINE-SPECIFIC)"/>
    <property type="match status" value="1"/>
</dbReference>
<protein>
    <submittedName>
        <fullName evidence="2">Uncharacterized protein</fullName>
    </submittedName>
</protein>
<accession>A0A7S2X8N7</accession>
<evidence type="ECO:0000256" key="1">
    <source>
        <dbReference type="SAM" id="MobiDB-lite"/>
    </source>
</evidence>
<sequence length="214" mass="24829">MKSEITSRGGRHSMGKKRKRVAQAEHTGSHFTKKKQAPRDSKESPSPSAKKLSVINDEWQTCLKSWEDIAPLFQSYRKKKIWMPFYYDGECAKHLRSLGFKDVYHKKQDFFQKLSDTAFVQSVDLIWDNPPYTGANLKERVLRALVKTSKPFVMLLPSSILHSKLLQDIADPSLIQCIIPRRVLVRKTGQNTVPFKYLVWLCYRTSLPRDLLFV</sequence>
<evidence type="ECO:0000313" key="2">
    <source>
        <dbReference type="EMBL" id="CAD9755468.1"/>
    </source>
</evidence>
<dbReference type="PANTHER" id="PTHR39444">
    <property type="entry name" value="SITE-SPECIFIC DNA-METHYLTRANSFERASE (ADENINE-SPECIFIC)"/>
    <property type="match status" value="1"/>
</dbReference>
<feature type="region of interest" description="Disordered" evidence="1">
    <location>
        <begin position="1"/>
        <end position="51"/>
    </location>
</feature>
<gene>
    <name evidence="2" type="ORF">LSP00402_LOCUS5726</name>
</gene>
<name>A0A7S2X8N7_9EUKA</name>
<proteinExistence type="predicted"/>
<organism evidence="2">
    <name type="scientific">Lotharella oceanica</name>
    <dbReference type="NCBI Taxonomy" id="641309"/>
    <lineage>
        <taxon>Eukaryota</taxon>
        <taxon>Sar</taxon>
        <taxon>Rhizaria</taxon>
        <taxon>Cercozoa</taxon>
        <taxon>Chlorarachniophyceae</taxon>
        <taxon>Lotharella</taxon>
    </lineage>
</organism>
<feature type="compositionally biased region" description="Basic residues" evidence="1">
    <location>
        <begin position="9"/>
        <end position="21"/>
    </location>
</feature>
<dbReference type="EMBL" id="HBHP01009202">
    <property type="protein sequence ID" value="CAD9755468.1"/>
    <property type="molecule type" value="Transcribed_RNA"/>
</dbReference>
<dbReference type="AlphaFoldDB" id="A0A7S2X8N7"/>
<reference evidence="2" key="1">
    <citation type="submission" date="2021-01" db="EMBL/GenBank/DDBJ databases">
        <authorList>
            <person name="Corre E."/>
            <person name="Pelletier E."/>
            <person name="Niang G."/>
            <person name="Scheremetjew M."/>
            <person name="Finn R."/>
            <person name="Kale V."/>
            <person name="Holt S."/>
            <person name="Cochrane G."/>
            <person name="Meng A."/>
            <person name="Brown T."/>
            <person name="Cohen L."/>
        </authorList>
    </citation>
    <scope>NUCLEOTIDE SEQUENCE</scope>
    <source>
        <strain evidence="2">CCMP622</strain>
    </source>
</reference>